<accession>A0A166N4U1</accession>
<proteinExistence type="predicted"/>
<dbReference type="OrthoDB" id="3356019at2759"/>
<dbReference type="Proteomes" id="UP000076532">
    <property type="component" value="Unassembled WGS sequence"/>
</dbReference>
<dbReference type="AlphaFoldDB" id="A0A166N4U1"/>
<organism evidence="1 2">
    <name type="scientific">Athelia psychrophila</name>
    <dbReference type="NCBI Taxonomy" id="1759441"/>
    <lineage>
        <taxon>Eukaryota</taxon>
        <taxon>Fungi</taxon>
        <taxon>Dikarya</taxon>
        <taxon>Basidiomycota</taxon>
        <taxon>Agaricomycotina</taxon>
        <taxon>Agaricomycetes</taxon>
        <taxon>Agaricomycetidae</taxon>
        <taxon>Atheliales</taxon>
        <taxon>Atheliaceae</taxon>
        <taxon>Athelia</taxon>
    </lineage>
</organism>
<evidence type="ECO:0000313" key="2">
    <source>
        <dbReference type="Proteomes" id="UP000076532"/>
    </source>
</evidence>
<name>A0A166N4U1_9AGAM</name>
<protein>
    <submittedName>
        <fullName evidence="1">Uncharacterized protein</fullName>
    </submittedName>
</protein>
<dbReference type="EMBL" id="KV417525">
    <property type="protein sequence ID" value="KZP24641.1"/>
    <property type="molecule type" value="Genomic_DNA"/>
</dbReference>
<sequence length="64" mass="7273">MFGLVITADTVLLQHEAKRRAETGALRKQARIELGRRGIIPTETALREWQEERERNVAAAQEST</sequence>
<gene>
    <name evidence="1" type="ORF">FIBSPDRAFT_418382</name>
</gene>
<keyword evidence="2" id="KW-1185">Reference proteome</keyword>
<reference evidence="1 2" key="1">
    <citation type="journal article" date="2016" name="Mol. Biol. Evol.">
        <title>Comparative Genomics of Early-Diverging Mushroom-Forming Fungi Provides Insights into the Origins of Lignocellulose Decay Capabilities.</title>
        <authorList>
            <person name="Nagy L.G."/>
            <person name="Riley R."/>
            <person name="Tritt A."/>
            <person name="Adam C."/>
            <person name="Daum C."/>
            <person name="Floudas D."/>
            <person name="Sun H."/>
            <person name="Yadav J.S."/>
            <person name="Pangilinan J."/>
            <person name="Larsson K.H."/>
            <person name="Matsuura K."/>
            <person name="Barry K."/>
            <person name="Labutti K."/>
            <person name="Kuo R."/>
            <person name="Ohm R.A."/>
            <person name="Bhattacharya S.S."/>
            <person name="Shirouzu T."/>
            <person name="Yoshinaga Y."/>
            <person name="Martin F.M."/>
            <person name="Grigoriev I.V."/>
            <person name="Hibbett D.S."/>
        </authorList>
    </citation>
    <scope>NUCLEOTIDE SEQUENCE [LARGE SCALE GENOMIC DNA]</scope>
    <source>
        <strain evidence="1 2">CBS 109695</strain>
    </source>
</reference>
<evidence type="ECO:0000313" key="1">
    <source>
        <dbReference type="EMBL" id="KZP24641.1"/>
    </source>
</evidence>